<evidence type="ECO:0000256" key="6">
    <source>
        <dbReference type="ARBA" id="ARBA00022824"/>
    </source>
</evidence>
<dbReference type="SUPFAM" id="SSF52777">
    <property type="entry name" value="CoA-dependent acyltransferases"/>
    <property type="match status" value="1"/>
</dbReference>
<comment type="catalytic activity">
    <reaction evidence="10">
        <text>an acyl-CoA + a 1,2-diacyl-sn-glycerol = a triacyl-sn-glycerol + CoA</text>
        <dbReference type="Rhea" id="RHEA:10868"/>
        <dbReference type="ChEBI" id="CHEBI:17815"/>
        <dbReference type="ChEBI" id="CHEBI:57287"/>
        <dbReference type="ChEBI" id="CHEBI:58342"/>
        <dbReference type="ChEBI" id="CHEBI:64615"/>
        <dbReference type="EC" id="2.3.1.20"/>
    </reaction>
</comment>
<evidence type="ECO:0000256" key="5">
    <source>
        <dbReference type="ARBA" id="ARBA00022679"/>
    </source>
</evidence>
<dbReference type="InterPro" id="IPR004255">
    <property type="entry name" value="O-acyltransferase_WSD1_N"/>
</dbReference>
<proteinExistence type="inferred from homology"/>
<keyword evidence="7" id="KW-0012">Acyltransferase</keyword>
<evidence type="ECO:0000256" key="2">
    <source>
        <dbReference type="ARBA" id="ARBA00004586"/>
    </source>
</evidence>
<feature type="domain" description="O-acyltransferase WSD1 C-terminal" evidence="13">
    <location>
        <begin position="322"/>
        <end position="378"/>
    </location>
</feature>
<name>A0A8X8W7S4_SALSN</name>
<dbReference type="GO" id="GO:0005886">
    <property type="term" value="C:plasma membrane"/>
    <property type="evidence" value="ECO:0007669"/>
    <property type="project" value="UniProtKB-SubCell"/>
</dbReference>
<comment type="catalytic activity">
    <reaction evidence="9">
        <text>a long chain fatty alcohol + a fatty acyl-CoA = a long-chain alcohol wax ester + CoA</text>
        <dbReference type="Rhea" id="RHEA:38443"/>
        <dbReference type="ChEBI" id="CHEBI:17135"/>
        <dbReference type="ChEBI" id="CHEBI:57287"/>
        <dbReference type="ChEBI" id="CHEBI:77636"/>
        <dbReference type="ChEBI" id="CHEBI:235323"/>
        <dbReference type="EC" id="2.3.1.75"/>
    </reaction>
</comment>
<dbReference type="Gene3D" id="3.30.559.10">
    <property type="entry name" value="Chloramphenicol acetyltransferase-like domain"/>
    <property type="match status" value="1"/>
</dbReference>
<keyword evidence="5" id="KW-0808">Transferase</keyword>
<keyword evidence="6" id="KW-0256">Endoplasmic reticulum</keyword>
<evidence type="ECO:0000256" key="10">
    <source>
        <dbReference type="ARBA" id="ARBA00048109"/>
    </source>
</evidence>
<protein>
    <recommendedName>
        <fullName evidence="16">Diacylglycerol O-acyltransferase</fullName>
    </recommendedName>
</protein>
<dbReference type="InterPro" id="IPR009721">
    <property type="entry name" value="O-acyltransferase_WSD1_C"/>
</dbReference>
<accession>A0A8X8W7S4</accession>
<dbReference type="EMBL" id="PNBA02000020">
    <property type="protein sequence ID" value="KAG6389828.1"/>
    <property type="molecule type" value="Genomic_DNA"/>
</dbReference>
<dbReference type="Pfam" id="PF06974">
    <property type="entry name" value="WS_DGAT_C"/>
    <property type="match status" value="2"/>
</dbReference>
<evidence type="ECO:0000256" key="9">
    <source>
        <dbReference type="ARBA" id="ARBA00047604"/>
    </source>
</evidence>
<keyword evidence="11" id="KW-0472">Membrane</keyword>
<dbReference type="Proteomes" id="UP000298416">
    <property type="component" value="Unassembled WGS sequence"/>
</dbReference>
<dbReference type="InterPro" id="IPR023213">
    <property type="entry name" value="CAT-like_dom_sf"/>
</dbReference>
<sequence length="432" mass="48672">MWKEGDEEPASPSARLMQSPKFNLCIISLMGYNTKIDTKLYKKCVEQTLLKHPRFSSILVSNGGNCSWRRTSVDVDNHVYEVDLDVESESVDSYASDLSKIPMDQTKPLWEIHILNVETPDAAATALFKIHHSVGDGVSMMALCHACSRSLSNPDALPAFPSPKKRKAETKRCRLMGLLVFVWRVFVVLFNTVIDIAMFVATMVFLEDSRTPVKSTGGEERQSRTRFVHRVVSLDDVKLVKTALNASINDVMLGVTEAGLSRYLNQRYEKGNENGLEIIKNATNSLPRNLRLRSAVVFNLRQSPTIEDLAEMMEKEELNGMWGNFIGIVLLPFTIKMEDDPLAYIRRAKATMDRKKRSLGHKLAFVVMKLTMFLFGIKSLVVHHQSYGQKLIISIGADEKLVPNPHQLCDDVMKSLQMIKVAATKLEFSETC</sequence>
<feature type="transmembrane region" description="Helical" evidence="11">
    <location>
        <begin position="175"/>
        <end position="206"/>
    </location>
</feature>
<evidence type="ECO:0000313" key="14">
    <source>
        <dbReference type="EMBL" id="KAG6389828.1"/>
    </source>
</evidence>
<gene>
    <name evidence="14" type="ORF">SASPL_151302</name>
</gene>
<keyword evidence="11" id="KW-0812">Transmembrane</keyword>
<evidence type="ECO:0000256" key="7">
    <source>
        <dbReference type="ARBA" id="ARBA00023315"/>
    </source>
</evidence>
<evidence type="ECO:0000256" key="8">
    <source>
        <dbReference type="ARBA" id="ARBA00024360"/>
    </source>
</evidence>
<dbReference type="AlphaFoldDB" id="A0A8X8W7S4"/>
<dbReference type="PANTHER" id="PTHR31650">
    <property type="entry name" value="O-ACYLTRANSFERASE (WSD1-LIKE) FAMILY PROTEIN"/>
    <property type="match status" value="1"/>
</dbReference>
<reference evidence="14" key="2">
    <citation type="submission" date="2020-08" db="EMBL/GenBank/DDBJ databases">
        <title>Plant Genome Project.</title>
        <authorList>
            <person name="Zhang R.-G."/>
        </authorList>
    </citation>
    <scope>NUCLEOTIDE SEQUENCE</scope>
    <source>
        <strain evidence="14">Huo1</strain>
        <tissue evidence="14">Leaf</tissue>
    </source>
</reference>
<evidence type="ECO:0000256" key="4">
    <source>
        <dbReference type="ARBA" id="ARBA00005189"/>
    </source>
</evidence>
<dbReference type="Pfam" id="PF03007">
    <property type="entry name" value="WS_DGAT_cat"/>
    <property type="match status" value="1"/>
</dbReference>
<comment type="pathway">
    <text evidence="4">Lipid metabolism.</text>
</comment>
<organism evidence="14">
    <name type="scientific">Salvia splendens</name>
    <name type="common">Scarlet sage</name>
    <dbReference type="NCBI Taxonomy" id="180675"/>
    <lineage>
        <taxon>Eukaryota</taxon>
        <taxon>Viridiplantae</taxon>
        <taxon>Streptophyta</taxon>
        <taxon>Embryophyta</taxon>
        <taxon>Tracheophyta</taxon>
        <taxon>Spermatophyta</taxon>
        <taxon>Magnoliopsida</taxon>
        <taxon>eudicotyledons</taxon>
        <taxon>Gunneridae</taxon>
        <taxon>Pentapetalae</taxon>
        <taxon>asterids</taxon>
        <taxon>lamiids</taxon>
        <taxon>Lamiales</taxon>
        <taxon>Lamiaceae</taxon>
        <taxon>Nepetoideae</taxon>
        <taxon>Mentheae</taxon>
        <taxon>Salviinae</taxon>
        <taxon>Salvia</taxon>
        <taxon>Salvia subgen. Calosphace</taxon>
        <taxon>core Calosphace</taxon>
    </lineage>
</organism>
<reference evidence="14" key="1">
    <citation type="submission" date="2018-01" db="EMBL/GenBank/DDBJ databases">
        <authorList>
            <person name="Mao J.F."/>
        </authorList>
    </citation>
    <scope>NUCLEOTIDE SEQUENCE</scope>
    <source>
        <strain evidence="14">Huo1</strain>
        <tissue evidence="14">Leaf</tissue>
    </source>
</reference>
<evidence type="ECO:0000256" key="11">
    <source>
        <dbReference type="SAM" id="Phobius"/>
    </source>
</evidence>
<keyword evidence="11" id="KW-1133">Transmembrane helix</keyword>
<dbReference type="GO" id="GO:0019432">
    <property type="term" value="P:triglyceride biosynthetic process"/>
    <property type="evidence" value="ECO:0007669"/>
    <property type="project" value="TreeGrafter"/>
</dbReference>
<comment type="caution">
    <text evidence="14">The sequence shown here is derived from an EMBL/GenBank/DDBJ whole genome shotgun (WGS) entry which is preliminary data.</text>
</comment>
<evidence type="ECO:0000259" key="12">
    <source>
        <dbReference type="Pfam" id="PF03007"/>
    </source>
</evidence>
<comment type="similarity">
    <text evidence="8">In the N-terminal section; belongs to the long-chain O-acyltransferase family.</text>
</comment>
<keyword evidence="15" id="KW-1185">Reference proteome</keyword>
<dbReference type="PANTHER" id="PTHR31650:SF1">
    <property type="entry name" value="WAX ESTER SYNTHASE_DIACYLGLYCEROL ACYLTRANSFERASE 4-RELATED"/>
    <property type="match status" value="1"/>
</dbReference>
<evidence type="ECO:0000256" key="1">
    <source>
        <dbReference type="ARBA" id="ARBA00004162"/>
    </source>
</evidence>
<feature type="domain" description="O-acyltransferase WSD1 C-terminal" evidence="13">
    <location>
        <begin position="379"/>
        <end position="420"/>
    </location>
</feature>
<evidence type="ECO:0000256" key="3">
    <source>
        <dbReference type="ARBA" id="ARBA00004771"/>
    </source>
</evidence>
<evidence type="ECO:0008006" key="16">
    <source>
        <dbReference type="Google" id="ProtNLM"/>
    </source>
</evidence>
<dbReference type="GO" id="GO:0005789">
    <property type="term" value="C:endoplasmic reticulum membrane"/>
    <property type="evidence" value="ECO:0007669"/>
    <property type="project" value="UniProtKB-SubCell"/>
</dbReference>
<evidence type="ECO:0000313" key="15">
    <source>
        <dbReference type="Proteomes" id="UP000298416"/>
    </source>
</evidence>
<comment type="subcellular location">
    <subcellularLocation>
        <location evidence="1">Cell membrane</location>
        <topology evidence="1">Single-pass membrane protein</topology>
    </subcellularLocation>
    <subcellularLocation>
        <location evidence="2">Endoplasmic reticulum membrane</location>
    </subcellularLocation>
</comment>
<dbReference type="GO" id="GO:0004144">
    <property type="term" value="F:diacylglycerol O-acyltransferase activity"/>
    <property type="evidence" value="ECO:0007669"/>
    <property type="project" value="UniProtKB-EC"/>
</dbReference>
<comment type="pathway">
    <text evidence="3">Glycerolipid metabolism; triacylglycerol biosynthesis.</text>
</comment>
<feature type="domain" description="O-acyltransferase WSD1-like N-terminal" evidence="12">
    <location>
        <begin position="64"/>
        <end position="252"/>
    </location>
</feature>
<evidence type="ECO:0000259" key="13">
    <source>
        <dbReference type="Pfam" id="PF06974"/>
    </source>
</evidence>
<dbReference type="GO" id="GO:0047196">
    <property type="term" value="F:long-chain-alcohol O-fatty-acyltransferase activity"/>
    <property type="evidence" value="ECO:0007669"/>
    <property type="project" value="UniProtKB-EC"/>
</dbReference>
<dbReference type="InterPro" id="IPR045034">
    <property type="entry name" value="O-acyltransferase_WSD1-like"/>
</dbReference>